<evidence type="ECO:0000313" key="1">
    <source>
        <dbReference type="EMBL" id="SBW13054.1"/>
    </source>
</evidence>
<accession>A0A212KN13</accession>
<dbReference type="EMBL" id="FLUO01000004">
    <property type="protein sequence ID" value="SBW13054.1"/>
    <property type="molecule type" value="Genomic_DNA"/>
</dbReference>
<name>A0A212KN13_9PROT</name>
<organism evidence="1">
    <name type="scientific">uncultured Alphaproteobacteria bacterium</name>
    <dbReference type="NCBI Taxonomy" id="91750"/>
    <lineage>
        <taxon>Bacteria</taxon>
        <taxon>Pseudomonadati</taxon>
        <taxon>Pseudomonadota</taxon>
        <taxon>Alphaproteobacteria</taxon>
        <taxon>environmental samples</taxon>
    </lineage>
</organism>
<dbReference type="AlphaFoldDB" id="A0A212KN13"/>
<protein>
    <submittedName>
        <fullName evidence="1">Uncharacterized protein</fullName>
    </submittedName>
</protein>
<proteinExistence type="predicted"/>
<reference evidence="1" key="1">
    <citation type="submission" date="2016-04" db="EMBL/GenBank/DDBJ databases">
        <authorList>
            <person name="Evans L.H."/>
            <person name="Alamgir A."/>
            <person name="Owens N."/>
            <person name="Weber N.D."/>
            <person name="Virtaneva K."/>
            <person name="Barbian K."/>
            <person name="Babar A."/>
            <person name="Rosenke K."/>
        </authorList>
    </citation>
    <scope>NUCLEOTIDE SEQUENCE</scope>
    <source>
        <strain evidence="1">86</strain>
    </source>
</reference>
<gene>
    <name evidence="1" type="ORF">KL86APRO_40076</name>
</gene>
<sequence>MPTFAVDLLPWISKDDLECRDVHREKELIAHGNDQFSIACPWCRRETDKICSYRDVRDGEEYAVLTCPECGREYVVDRNENGTPYACGIMSAADLRYLNWRKSRGLPGSYWELTP</sequence>